<reference evidence="4 5" key="1">
    <citation type="submission" date="2015-04" db="EMBL/GenBank/DDBJ databases">
        <authorList>
            <person name="Syromyatnikov M.Y."/>
            <person name="Popov V.N."/>
        </authorList>
    </citation>
    <scope>NUCLEOTIDE SEQUENCE [LARGE SCALE GENOMIC DNA]</scope>
</reference>
<feature type="coiled-coil region" evidence="3">
    <location>
        <begin position="190"/>
        <end position="256"/>
    </location>
</feature>
<dbReference type="Gene3D" id="3.80.10.10">
    <property type="entry name" value="Ribonuclease Inhibitor"/>
    <property type="match status" value="1"/>
</dbReference>
<keyword evidence="5" id="KW-1185">Reference proteome</keyword>
<dbReference type="PROSITE" id="PS51450">
    <property type="entry name" value="LRR"/>
    <property type="match status" value="1"/>
</dbReference>
<accession>A0A1J1I4W0</accession>
<name>A0A1J1I4W0_9DIPT</name>
<evidence type="ECO:0000313" key="5">
    <source>
        <dbReference type="Proteomes" id="UP000183832"/>
    </source>
</evidence>
<dbReference type="Pfam" id="PF13855">
    <property type="entry name" value="LRR_8"/>
    <property type="match status" value="1"/>
</dbReference>
<dbReference type="Proteomes" id="UP000183832">
    <property type="component" value="Unassembled WGS sequence"/>
</dbReference>
<dbReference type="EMBL" id="CVRI01000041">
    <property type="protein sequence ID" value="CRK95375.1"/>
    <property type="molecule type" value="Genomic_DNA"/>
</dbReference>
<evidence type="ECO:0000313" key="4">
    <source>
        <dbReference type="EMBL" id="CRK95375.1"/>
    </source>
</evidence>
<gene>
    <name evidence="4" type="ORF">CLUMA_CG008829</name>
</gene>
<dbReference type="InterPro" id="IPR050333">
    <property type="entry name" value="SLRP"/>
</dbReference>
<dbReference type="InterPro" id="IPR032675">
    <property type="entry name" value="LRR_dom_sf"/>
</dbReference>
<proteinExistence type="predicted"/>
<evidence type="ECO:0000256" key="3">
    <source>
        <dbReference type="SAM" id="Coils"/>
    </source>
</evidence>
<dbReference type="STRING" id="568069.A0A1J1I4W0"/>
<dbReference type="OrthoDB" id="676979at2759"/>
<dbReference type="InterPro" id="IPR001611">
    <property type="entry name" value="Leu-rich_rpt"/>
</dbReference>
<evidence type="ECO:0000256" key="2">
    <source>
        <dbReference type="ARBA" id="ARBA00022737"/>
    </source>
</evidence>
<sequence>MRGSNPWKNFYICFGYLPKDENISRITGIGGENMGSRTNVNVTALYFSDHYLSEISLGFDNFLPNIEFFSMRGTQLKTVNLVSLQQFPNMKYLWLHENEIETIEVNAFSHTPSLEVINLSTNHLKSIPYNIFQPFRLIVLQMRENECIDESADSPQTVNRLIAKIDILCSPLGDTIQTLKRLHDEIMPKQNDLEETVINLQEDFKIMNDKVLEMEGDVPDLLLIDPNLIEDLENLKNEMDEEHENVNKRINSMEEIVNKIAIPLNKGSITRDYCSRRSEG</sequence>
<keyword evidence="2" id="KW-0677">Repeat</keyword>
<dbReference type="SMART" id="SM00369">
    <property type="entry name" value="LRR_TYP"/>
    <property type="match status" value="2"/>
</dbReference>
<keyword evidence="1" id="KW-0433">Leucine-rich repeat</keyword>
<dbReference type="SUPFAM" id="SSF52058">
    <property type="entry name" value="L domain-like"/>
    <property type="match status" value="1"/>
</dbReference>
<organism evidence="4 5">
    <name type="scientific">Clunio marinus</name>
    <dbReference type="NCBI Taxonomy" id="568069"/>
    <lineage>
        <taxon>Eukaryota</taxon>
        <taxon>Metazoa</taxon>
        <taxon>Ecdysozoa</taxon>
        <taxon>Arthropoda</taxon>
        <taxon>Hexapoda</taxon>
        <taxon>Insecta</taxon>
        <taxon>Pterygota</taxon>
        <taxon>Neoptera</taxon>
        <taxon>Endopterygota</taxon>
        <taxon>Diptera</taxon>
        <taxon>Nematocera</taxon>
        <taxon>Chironomoidea</taxon>
        <taxon>Chironomidae</taxon>
        <taxon>Clunio</taxon>
    </lineage>
</organism>
<protein>
    <submittedName>
        <fullName evidence="4">CLUMA_CG008829, isoform A</fullName>
    </submittedName>
</protein>
<dbReference type="AlphaFoldDB" id="A0A1J1I4W0"/>
<evidence type="ECO:0000256" key="1">
    <source>
        <dbReference type="ARBA" id="ARBA00022614"/>
    </source>
</evidence>
<dbReference type="InterPro" id="IPR003591">
    <property type="entry name" value="Leu-rich_rpt_typical-subtyp"/>
</dbReference>
<dbReference type="PANTHER" id="PTHR45712:SF22">
    <property type="entry name" value="INSULIN-LIKE GROWTH FACTOR-BINDING PROTEIN COMPLEX ACID LABILE SUBUNIT"/>
    <property type="match status" value="1"/>
</dbReference>
<keyword evidence="3" id="KW-0175">Coiled coil</keyword>
<dbReference type="PANTHER" id="PTHR45712">
    <property type="entry name" value="AGAP008170-PA"/>
    <property type="match status" value="1"/>
</dbReference>